<dbReference type="PANTHER" id="PTHR37984">
    <property type="entry name" value="PROTEIN CBG26694"/>
    <property type="match status" value="1"/>
</dbReference>
<dbReference type="Pfam" id="PF00078">
    <property type="entry name" value="RVT_1"/>
    <property type="match status" value="1"/>
</dbReference>
<feature type="domain" description="Reverse transcriptase" evidence="1">
    <location>
        <begin position="1"/>
        <end position="65"/>
    </location>
</feature>
<dbReference type="AlphaFoldDB" id="A0AAV3YH71"/>
<dbReference type="InterPro" id="IPR043502">
    <property type="entry name" value="DNA/RNA_pol_sf"/>
</dbReference>
<reference evidence="2 3" key="1">
    <citation type="journal article" date="2021" name="Elife">
        <title>Chloroplast acquisition without the gene transfer in kleptoplastic sea slugs, Plakobranchus ocellatus.</title>
        <authorList>
            <person name="Maeda T."/>
            <person name="Takahashi S."/>
            <person name="Yoshida T."/>
            <person name="Shimamura S."/>
            <person name="Takaki Y."/>
            <person name="Nagai Y."/>
            <person name="Toyoda A."/>
            <person name="Suzuki Y."/>
            <person name="Arimoto A."/>
            <person name="Ishii H."/>
            <person name="Satoh N."/>
            <person name="Nishiyama T."/>
            <person name="Hasebe M."/>
            <person name="Maruyama T."/>
            <person name="Minagawa J."/>
            <person name="Obokata J."/>
            <person name="Shigenobu S."/>
        </authorList>
    </citation>
    <scope>NUCLEOTIDE SEQUENCE [LARGE SCALE GENOMIC DNA]</scope>
</reference>
<dbReference type="InterPro" id="IPR050951">
    <property type="entry name" value="Retrovirus_Pol_polyprotein"/>
</dbReference>
<name>A0AAV3YH71_9GAST</name>
<sequence length="141" mass="16177">MDQILQGLNGVQCNQDDMIIIGKDDYEHLENLRAVLSRLHVHGLKANLEKCQFLRDEVIFCGIKISKEGLHETSDKRAAVVNAPILNDKSQLRSFMGLVNYYHKWLPNITSLAKPLYDLLQDKVKYQWTEGCSKAFLRSNT</sequence>
<organism evidence="2 3">
    <name type="scientific">Plakobranchus ocellatus</name>
    <dbReference type="NCBI Taxonomy" id="259542"/>
    <lineage>
        <taxon>Eukaryota</taxon>
        <taxon>Metazoa</taxon>
        <taxon>Spiralia</taxon>
        <taxon>Lophotrochozoa</taxon>
        <taxon>Mollusca</taxon>
        <taxon>Gastropoda</taxon>
        <taxon>Heterobranchia</taxon>
        <taxon>Euthyneura</taxon>
        <taxon>Panpulmonata</taxon>
        <taxon>Sacoglossa</taxon>
        <taxon>Placobranchoidea</taxon>
        <taxon>Plakobranchidae</taxon>
        <taxon>Plakobranchus</taxon>
    </lineage>
</organism>
<keyword evidence="3" id="KW-1185">Reference proteome</keyword>
<proteinExistence type="predicted"/>
<dbReference type="InterPro" id="IPR000477">
    <property type="entry name" value="RT_dom"/>
</dbReference>
<dbReference type="InterPro" id="IPR043128">
    <property type="entry name" value="Rev_trsase/Diguanyl_cyclase"/>
</dbReference>
<gene>
    <name evidence="2" type="ORF">PoB_000858500</name>
</gene>
<dbReference type="PROSITE" id="PS50878">
    <property type="entry name" value="RT_POL"/>
    <property type="match status" value="1"/>
</dbReference>
<dbReference type="Gene3D" id="3.30.70.270">
    <property type="match status" value="2"/>
</dbReference>
<dbReference type="SUPFAM" id="SSF56672">
    <property type="entry name" value="DNA/RNA polymerases"/>
    <property type="match status" value="1"/>
</dbReference>
<dbReference type="EMBL" id="BLXT01000976">
    <property type="protein sequence ID" value="GFN82079.1"/>
    <property type="molecule type" value="Genomic_DNA"/>
</dbReference>
<accession>A0AAV3YH71</accession>
<dbReference type="Proteomes" id="UP000735302">
    <property type="component" value="Unassembled WGS sequence"/>
</dbReference>
<evidence type="ECO:0000313" key="2">
    <source>
        <dbReference type="EMBL" id="GFN82079.1"/>
    </source>
</evidence>
<evidence type="ECO:0000313" key="3">
    <source>
        <dbReference type="Proteomes" id="UP000735302"/>
    </source>
</evidence>
<comment type="caution">
    <text evidence="2">The sequence shown here is derived from an EMBL/GenBank/DDBJ whole genome shotgun (WGS) entry which is preliminary data.</text>
</comment>
<protein>
    <submittedName>
        <fullName evidence="2">Pol polyprotein</fullName>
    </submittedName>
</protein>
<dbReference type="PANTHER" id="PTHR37984:SF5">
    <property type="entry name" value="PROTEIN NYNRIN-LIKE"/>
    <property type="match status" value="1"/>
</dbReference>
<evidence type="ECO:0000259" key="1">
    <source>
        <dbReference type="PROSITE" id="PS50878"/>
    </source>
</evidence>